<gene>
    <name evidence="1" type="ORF">GCM10022207_66830</name>
</gene>
<evidence type="ECO:0000313" key="1">
    <source>
        <dbReference type="EMBL" id="GAA3889974.1"/>
    </source>
</evidence>
<protein>
    <submittedName>
        <fullName evidence="1">Uncharacterized protein</fullName>
    </submittedName>
</protein>
<proteinExistence type="predicted"/>
<dbReference type="EMBL" id="BAAAZA010000026">
    <property type="protein sequence ID" value="GAA3889974.1"/>
    <property type="molecule type" value="Genomic_DNA"/>
</dbReference>
<keyword evidence="2" id="KW-1185">Reference proteome</keyword>
<comment type="caution">
    <text evidence="1">The sequence shown here is derived from an EMBL/GenBank/DDBJ whole genome shotgun (WGS) entry which is preliminary data.</text>
</comment>
<reference evidence="2" key="1">
    <citation type="journal article" date="2019" name="Int. J. Syst. Evol. Microbiol.">
        <title>The Global Catalogue of Microorganisms (GCM) 10K type strain sequencing project: providing services to taxonomists for standard genome sequencing and annotation.</title>
        <authorList>
            <consortium name="The Broad Institute Genomics Platform"/>
            <consortium name="The Broad Institute Genome Sequencing Center for Infectious Disease"/>
            <person name="Wu L."/>
            <person name="Ma J."/>
        </authorList>
    </citation>
    <scope>NUCLEOTIDE SEQUENCE [LARGE SCALE GENOMIC DNA]</scope>
    <source>
        <strain evidence="2">JCM 16578</strain>
    </source>
</reference>
<accession>A0ABP7L031</accession>
<dbReference type="Proteomes" id="UP001501563">
    <property type="component" value="Unassembled WGS sequence"/>
</dbReference>
<organism evidence="1 2">
    <name type="scientific">Streptomyces lannensis</name>
    <dbReference type="NCBI Taxonomy" id="766498"/>
    <lineage>
        <taxon>Bacteria</taxon>
        <taxon>Bacillati</taxon>
        <taxon>Actinomycetota</taxon>
        <taxon>Actinomycetes</taxon>
        <taxon>Kitasatosporales</taxon>
        <taxon>Streptomycetaceae</taxon>
        <taxon>Streptomyces</taxon>
    </lineage>
</organism>
<name>A0ABP7L031_9ACTN</name>
<evidence type="ECO:0000313" key="2">
    <source>
        <dbReference type="Proteomes" id="UP001501563"/>
    </source>
</evidence>
<sequence length="62" mass="6639">MGEVRSSSDGSSLIHAGITSRNPRLDRFSVNLGSAQRVFLIAAWGQGVNLTNGSGCDGWEFR</sequence>